<comment type="similarity">
    <text evidence="6">Belongs to the class-I pyridoxal-phosphate-dependent aminotransferase family.</text>
</comment>
<evidence type="ECO:0000256" key="4">
    <source>
        <dbReference type="ARBA" id="ARBA00022898"/>
    </source>
</evidence>
<dbReference type="Gene3D" id="3.40.640.10">
    <property type="entry name" value="Type I PLP-dependent aspartate aminotransferase-like (Major domain)"/>
    <property type="match status" value="1"/>
</dbReference>
<dbReference type="RefSeq" id="WP_046142523.1">
    <property type="nucleotide sequence ID" value="NZ_LAJG01000014.1"/>
</dbReference>
<evidence type="ECO:0000256" key="1">
    <source>
        <dbReference type="ARBA" id="ARBA00007970"/>
    </source>
</evidence>
<evidence type="ECO:0000313" key="8">
    <source>
        <dbReference type="EMBL" id="KKB79932.1"/>
    </source>
</evidence>
<dbReference type="PANTHER" id="PTHR43643">
    <property type="entry name" value="HISTIDINOL-PHOSPHATE AMINOTRANSFERASE 2"/>
    <property type="match status" value="1"/>
</dbReference>
<dbReference type="EMBL" id="LAJG01000014">
    <property type="protein sequence ID" value="KKB79932.1"/>
    <property type="molecule type" value="Genomic_DNA"/>
</dbReference>
<dbReference type="NCBIfam" id="NF006014">
    <property type="entry name" value="PRK08153.1"/>
    <property type="match status" value="1"/>
</dbReference>
<dbReference type="Pfam" id="PF00155">
    <property type="entry name" value="Aminotran_1_2"/>
    <property type="match status" value="1"/>
</dbReference>
<dbReference type="Gene3D" id="3.90.1150.10">
    <property type="entry name" value="Aspartate Aminotransferase, domain 1"/>
    <property type="match status" value="1"/>
</dbReference>
<dbReference type="CDD" id="cd00609">
    <property type="entry name" value="AAT_like"/>
    <property type="match status" value="1"/>
</dbReference>
<feature type="domain" description="Aminotransferase class I/classII large" evidence="7">
    <location>
        <begin position="38"/>
        <end position="358"/>
    </location>
</feature>
<dbReference type="PANTHER" id="PTHR43643:SF3">
    <property type="entry name" value="HISTIDINOL-PHOSPHATE AMINOTRANSFERASE"/>
    <property type="match status" value="1"/>
</dbReference>
<protein>
    <recommendedName>
        <fullName evidence="6">Aminotransferase</fullName>
        <ecNumber evidence="6">2.6.1.-</ecNumber>
    </recommendedName>
</protein>
<evidence type="ECO:0000259" key="7">
    <source>
        <dbReference type="Pfam" id="PF00155"/>
    </source>
</evidence>
<dbReference type="Proteomes" id="UP000033514">
    <property type="component" value="Unassembled WGS sequence"/>
</dbReference>
<evidence type="ECO:0000313" key="9">
    <source>
        <dbReference type="Proteomes" id="UP000033514"/>
    </source>
</evidence>
<gene>
    <name evidence="8" type="ORF">VW35_05530</name>
</gene>
<sequence>MTGPRLTDIAENLPETVPFVGPEAIERRTGIRTRARIGANESGFGPSPKVIEAIKAATEWIWKYPDPENYDLRVAIADFHNVSPDEVAIGEGVDGLMGLIVRLFIAPGETLLTSLGAYPTLNYHVIGHGGRLEFVPYRGPFEDLDALAEAARRLKPRIVYVANPDNPMGSFWSAADIERFIAAVPDETLIMLDEAYGELAPDGALPAIDTGKANLLRLRSFSKAYGLAGIRVGYAIGPKRLIGAFNRIRNHFGVNRLAQAAAIAALADQDYLQSARASISAARERIAGITRANGLTPLPSATNFVAVDCGRDGAYALKILEGLAQQGVFIRKPGTPGLDHHIRISVGPEPDMALLEAALPKAIEAAQGAA</sequence>
<dbReference type="InterPro" id="IPR015421">
    <property type="entry name" value="PyrdxlP-dep_Trfase_major"/>
</dbReference>
<evidence type="ECO:0000256" key="5">
    <source>
        <dbReference type="ARBA" id="ARBA00029440"/>
    </source>
</evidence>
<proteinExistence type="inferred from homology"/>
<dbReference type="InterPro" id="IPR004839">
    <property type="entry name" value="Aminotransferase_I/II_large"/>
</dbReference>
<organism evidence="8 9">
    <name type="scientific">Devosia soli</name>
    <dbReference type="NCBI Taxonomy" id="361041"/>
    <lineage>
        <taxon>Bacteria</taxon>
        <taxon>Pseudomonadati</taxon>
        <taxon>Pseudomonadota</taxon>
        <taxon>Alphaproteobacteria</taxon>
        <taxon>Hyphomicrobiales</taxon>
        <taxon>Devosiaceae</taxon>
        <taxon>Devosia</taxon>
    </lineage>
</organism>
<evidence type="ECO:0000256" key="6">
    <source>
        <dbReference type="RuleBase" id="RU000481"/>
    </source>
</evidence>
<dbReference type="InterPro" id="IPR015422">
    <property type="entry name" value="PyrdxlP-dep_Trfase_small"/>
</dbReference>
<comment type="caution">
    <text evidence="8">The sequence shown here is derived from an EMBL/GenBank/DDBJ whole genome shotgun (WGS) entry which is preliminary data.</text>
</comment>
<comment type="similarity">
    <text evidence="1">Belongs to the class-II pyridoxal-phosphate-dependent aminotransferase family. Histidinol-phosphate aminotransferase subfamily.</text>
</comment>
<dbReference type="STRING" id="361041.VW35_05530"/>
<keyword evidence="4" id="KW-0663">Pyridoxal phosphate</keyword>
<dbReference type="EC" id="2.6.1.-" evidence="6"/>
<dbReference type="SUPFAM" id="SSF53383">
    <property type="entry name" value="PLP-dependent transferases"/>
    <property type="match status" value="1"/>
</dbReference>
<keyword evidence="9" id="KW-1185">Reference proteome</keyword>
<keyword evidence="3 6" id="KW-0808">Transferase</keyword>
<dbReference type="AlphaFoldDB" id="A0A0F5LE97"/>
<reference evidence="8 9" key="1">
    <citation type="submission" date="2015-03" db="EMBL/GenBank/DDBJ databases">
        <authorList>
            <person name="Hassan Y.I."/>
            <person name="Lepp D."/>
            <person name="Zhou T."/>
        </authorList>
    </citation>
    <scope>NUCLEOTIDE SEQUENCE [LARGE SCALE GENOMIC DNA]</scope>
    <source>
        <strain evidence="8 9">GH2-10</strain>
    </source>
</reference>
<dbReference type="InterPro" id="IPR015424">
    <property type="entry name" value="PyrdxlP-dep_Trfase"/>
</dbReference>
<dbReference type="PATRIC" id="fig|361041.3.peg.421"/>
<comment type="cofactor">
    <cofactor evidence="6">
        <name>pyridoxal 5'-phosphate</name>
        <dbReference type="ChEBI" id="CHEBI:597326"/>
    </cofactor>
</comment>
<dbReference type="InterPro" id="IPR050106">
    <property type="entry name" value="HistidinolP_aminotransfase"/>
</dbReference>
<dbReference type="PROSITE" id="PS00105">
    <property type="entry name" value="AA_TRANSFER_CLASS_1"/>
    <property type="match status" value="1"/>
</dbReference>
<evidence type="ECO:0000256" key="3">
    <source>
        <dbReference type="ARBA" id="ARBA00022679"/>
    </source>
</evidence>
<dbReference type="GO" id="GO:0008483">
    <property type="term" value="F:transaminase activity"/>
    <property type="evidence" value="ECO:0007669"/>
    <property type="project" value="UniProtKB-KW"/>
</dbReference>
<keyword evidence="2 6" id="KW-0032">Aminotransferase</keyword>
<accession>A0A0F5LE97</accession>
<evidence type="ECO:0000256" key="2">
    <source>
        <dbReference type="ARBA" id="ARBA00022576"/>
    </source>
</evidence>
<dbReference type="InterPro" id="IPR004838">
    <property type="entry name" value="NHTrfase_class1_PyrdxlP-BS"/>
</dbReference>
<comment type="pathway">
    <text evidence="5">Amino-acid biosynthesis.</text>
</comment>
<dbReference type="GO" id="GO:0030170">
    <property type="term" value="F:pyridoxal phosphate binding"/>
    <property type="evidence" value="ECO:0007669"/>
    <property type="project" value="InterPro"/>
</dbReference>
<name>A0A0F5LE97_9HYPH</name>